<name>B0C7T4_ACAM1</name>
<proteinExistence type="predicted"/>
<dbReference type="Proteomes" id="UP000000268">
    <property type="component" value="Chromosome"/>
</dbReference>
<accession>B0C7T4</accession>
<evidence type="ECO:0000313" key="2">
    <source>
        <dbReference type="Proteomes" id="UP000000268"/>
    </source>
</evidence>
<reference evidence="1 2" key="1">
    <citation type="journal article" date="2008" name="Proc. Natl. Acad. Sci. U.S.A.">
        <title>Niche adaptation and genome expansion in the chlorophyll d-producing cyanobacterium Acaryochloris marina.</title>
        <authorList>
            <person name="Swingley W.D."/>
            <person name="Chen M."/>
            <person name="Cheung P.C."/>
            <person name="Conrad A.L."/>
            <person name="Dejesa L.C."/>
            <person name="Hao J."/>
            <person name="Honchak B.M."/>
            <person name="Karbach L.E."/>
            <person name="Kurdoglu A."/>
            <person name="Lahiri S."/>
            <person name="Mastrian S.D."/>
            <person name="Miyashita H."/>
            <person name="Page L."/>
            <person name="Ramakrishna P."/>
            <person name="Satoh S."/>
            <person name="Sattley W.M."/>
            <person name="Shimada Y."/>
            <person name="Taylor H.L."/>
            <person name="Tomo T."/>
            <person name="Tsuchiya T."/>
            <person name="Wang Z.T."/>
            <person name="Raymond J."/>
            <person name="Mimuro M."/>
            <person name="Blankenship R.E."/>
            <person name="Touchman J.W."/>
        </authorList>
    </citation>
    <scope>NUCLEOTIDE SEQUENCE [LARGE SCALE GENOMIC DNA]</scope>
    <source>
        <strain evidence="2">MBIC 11017</strain>
    </source>
</reference>
<sequence>MNLRLNEPSSSGQFRSLSLAKNYPLNPMFINPLGELF</sequence>
<dbReference type="HOGENOM" id="CLU_3338724_0_0_3"/>
<dbReference type="AlphaFoldDB" id="B0C7T4"/>
<gene>
    <name evidence="1" type="ordered locus">AM1_1447</name>
</gene>
<dbReference type="KEGG" id="amr:AM1_1447"/>
<protein>
    <submittedName>
        <fullName evidence="1">Uncharacterized protein</fullName>
    </submittedName>
</protein>
<dbReference type="STRING" id="329726.AM1_1447"/>
<organism evidence="1 2">
    <name type="scientific">Acaryochloris marina (strain MBIC 11017)</name>
    <dbReference type="NCBI Taxonomy" id="329726"/>
    <lineage>
        <taxon>Bacteria</taxon>
        <taxon>Bacillati</taxon>
        <taxon>Cyanobacteriota</taxon>
        <taxon>Cyanophyceae</taxon>
        <taxon>Acaryochloridales</taxon>
        <taxon>Acaryochloridaceae</taxon>
        <taxon>Acaryochloris</taxon>
    </lineage>
</organism>
<evidence type="ECO:0000313" key="1">
    <source>
        <dbReference type="EMBL" id="ABW26475.1"/>
    </source>
</evidence>
<dbReference type="EMBL" id="CP000828">
    <property type="protein sequence ID" value="ABW26475.1"/>
    <property type="molecule type" value="Genomic_DNA"/>
</dbReference>
<keyword evidence="2" id="KW-1185">Reference proteome</keyword>